<feature type="transmembrane region" description="Helical" evidence="6">
    <location>
        <begin position="12"/>
        <end position="33"/>
    </location>
</feature>
<protein>
    <recommendedName>
        <fullName evidence="7">Fatty acid hydroxylase domain-containing protein</fullName>
    </recommendedName>
</protein>
<evidence type="ECO:0000313" key="9">
    <source>
        <dbReference type="Proteomes" id="UP000002729"/>
    </source>
</evidence>
<evidence type="ECO:0000256" key="2">
    <source>
        <dbReference type="ARBA" id="ARBA00022692"/>
    </source>
</evidence>
<feature type="region of interest" description="Disordered" evidence="5">
    <location>
        <begin position="191"/>
        <end position="226"/>
    </location>
</feature>
<dbReference type="KEGG" id="aaf:AURANDRAFT_27484"/>
<dbReference type="GO" id="GO:0016020">
    <property type="term" value="C:membrane"/>
    <property type="evidence" value="ECO:0007669"/>
    <property type="project" value="UniProtKB-SubCell"/>
</dbReference>
<dbReference type="GeneID" id="20220369"/>
<feature type="transmembrane region" description="Helical" evidence="6">
    <location>
        <begin position="115"/>
        <end position="140"/>
    </location>
</feature>
<sequence>MHLDELETVDKAFIGCNKALTVVFVYHLAQLVLTADHVKWAPSELTFLNTVGALAAFFFIYDLTYATFHWLLHWPTLYKYVHKHHHRQISPTRGNYDAINVHPFEFLVGEYNHYFVVWLVPCHVAAVLTFIVVGGVLASLNHTRLALRIPYFYDVRNHDVHHRWPRSNYGQYTMFWDIAFGWYRDYEPPKMSKLHPSLRKSQDQLADAAAREVSPERADGNKAKRP</sequence>
<evidence type="ECO:0000256" key="3">
    <source>
        <dbReference type="ARBA" id="ARBA00022989"/>
    </source>
</evidence>
<evidence type="ECO:0000256" key="4">
    <source>
        <dbReference type="ARBA" id="ARBA00023136"/>
    </source>
</evidence>
<keyword evidence="2 6" id="KW-0812">Transmembrane</keyword>
<feature type="compositionally biased region" description="Basic and acidic residues" evidence="5">
    <location>
        <begin position="209"/>
        <end position="226"/>
    </location>
</feature>
<evidence type="ECO:0000259" key="7">
    <source>
        <dbReference type="Pfam" id="PF04116"/>
    </source>
</evidence>
<keyword evidence="9" id="KW-1185">Reference proteome</keyword>
<reference evidence="8 9" key="1">
    <citation type="journal article" date="2011" name="Proc. Natl. Acad. Sci. U.S.A.">
        <title>Niche of harmful alga Aureococcus anophagefferens revealed through ecogenomics.</title>
        <authorList>
            <person name="Gobler C.J."/>
            <person name="Berry D.L."/>
            <person name="Dyhrman S.T."/>
            <person name="Wilhelm S.W."/>
            <person name="Salamov A."/>
            <person name="Lobanov A.V."/>
            <person name="Zhang Y."/>
            <person name="Collier J.L."/>
            <person name="Wurch L.L."/>
            <person name="Kustka A.B."/>
            <person name="Dill B.D."/>
            <person name="Shah M."/>
            <person name="VerBerkmoes N.C."/>
            <person name="Kuo A."/>
            <person name="Terry A."/>
            <person name="Pangilinan J."/>
            <person name="Lindquist E.A."/>
            <person name="Lucas S."/>
            <person name="Paulsen I.T."/>
            <person name="Hattenrath-Lehmann T.K."/>
            <person name="Talmage S.C."/>
            <person name="Walker E.A."/>
            <person name="Koch F."/>
            <person name="Burson A.M."/>
            <person name="Marcoval M.A."/>
            <person name="Tang Y.Z."/>
            <person name="Lecleir G.R."/>
            <person name="Coyne K.J."/>
            <person name="Berg G.M."/>
            <person name="Bertrand E.M."/>
            <person name="Saito M.A."/>
            <person name="Gladyshev V.N."/>
            <person name="Grigoriev I.V."/>
        </authorList>
    </citation>
    <scope>NUCLEOTIDE SEQUENCE [LARGE SCALE GENOMIC DNA]</scope>
    <source>
        <strain evidence="9">CCMP 1984</strain>
    </source>
</reference>
<dbReference type="GO" id="GO:0005506">
    <property type="term" value="F:iron ion binding"/>
    <property type="evidence" value="ECO:0007669"/>
    <property type="project" value="InterPro"/>
</dbReference>
<dbReference type="InterPro" id="IPR050307">
    <property type="entry name" value="Sterol_Desaturase_Related"/>
</dbReference>
<keyword evidence="4 6" id="KW-0472">Membrane</keyword>
<dbReference type="EMBL" id="GL833130">
    <property type="protein sequence ID" value="EGB07706.1"/>
    <property type="molecule type" value="Genomic_DNA"/>
</dbReference>
<dbReference type="AlphaFoldDB" id="F0YBE7"/>
<dbReference type="PANTHER" id="PTHR11863">
    <property type="entry name" value="STEROL DESATURASE"/>
    <property type="match status" value="1"/>
</dbReference>
<evidence type="ECO:0000313" key="8">
    <source>
        <dbReference type="EMBL" id="EGB07706.1"/>
    </source>
</evidence>
<name>F0YBE7_AURAN</name>
<evidence type="ECO:0000256" key="6">
    <source>
        <dbReference type="SAM" id="Phobius"/>
    </source>
</evidence>
<comment type="subcellular location">
    <subcellularLocation>
        <location evidence="1">Membrane</location>
    </subcellularLocation>
</comment>
<keyword evidence="3 6" id="KW-1133">Transmembrane helix</keyword>
<dbReference type="OrthoDB" id="408954at2759"/>
<dbReference type="GO" id="GO:0008610">
    <property type="term" value="P:lipid biosynthetic process"/>
    <property type="evidence" value="ECO:0007669"/>
    <property type="project" value="InterPro"/>
</dbReference>
<proteinExistence type="predicted"/>
<accession>F0YBE7</accession>
<feature type="transmembrane region" description="Helical" evidence="6">
    <location>
        <begin position="45"/>
        <end position="68"/>
    </location>
</feature>
<gene>
    <name evidence="8" type="ORF">AURANDRAFT_27484</name>
</gene>
<organism evidence="9">
    <name type="scientific">Aureococcus anophagefferens</name>
    <name type="common">Harmful bloom alga</name>
    <dbReference type="NCBI Taxonomy" id="44056"/>
    <lineage>
        <taxon>Eukaryota</taxon>
        <taxon>Sar</taxon>
        <taxon>Stramenopiles</taxon>
        <taxon>Ochrophyta</taxon>
        <taxon>Pelagophyceae</taxon>
        <taxon>Pelagomonadales</taxon>
        <taxon>Pelagomonadaceae</taxon>
        <taxon>Aureococcus</taxon>
    </lineage>
</organism>
<dbReference type="GO" id="GO:0016491">
    <property type="term" value="F:oxidoreductase activity"/>
    <property type="evidence" value="ECO:0007669"/>
    <property type="project" value="InterPro"/>
</dbReference>
<evidence type="ECO:0000256" key="5">
    <source>
        <dbReference type="SAM" id="MobiDB-lite"/>
    </source>
</evidence>
<dbReference type="InterPro" id="IPR006694">
    <property type="entry name" value="Fatty_acid_hydroxylase"/>
</dbReference>
<evidence type="ECO:0000256" key="1">
    <source>
        <dbReference type="ARBA" id="ARBA00004370"/>
    </source>
</evidence>
<dbReference type="Pfam" id="PF04116">
    <property type="entry name" value="FA_hydroxylase"/>
    <property type="match status" value="1"/>
</dbReference>
<dbReference type="InParanoid" id="F0YBE7"/>
<dbReference type="Proteomes" id="UP000002729">
    <property type="component" value="Unassembled WGS sequence"/>
</dbReference>
<dbReference type="RefSeq" id="XP_009037695.1">
    <property type="nucleotide sequence ID" value="XM_009039447.1"/>
</dbReference>
<feature type="domain" description="Fatty acid hydroxylase" evidence="7">
    <location>
        <begin position="55"/>
        <end position="181"/>
    </location>
</feature>
<dbReference type="OMA" id="KMASFDM"/>